<dbReference type="Pfam" id="PF13837">
    <property type="entry name" value="Myb_DNA-bind_4"/>
    <property type="match status" value="1"/>
</dbReference>
<protein>
    <recommendedName>
        <fullName evidence="1">Myb/SANT-like DNA-binding domain-containing protein</fullName>
    </recommendedName>
</protein>
<name>A0A1Y1VI74_9FUNG</name>
<dbReference type="EMBL" id="MCFH01000007">
    <property type="protein sequence ID" value="ORX56664.1"/>
    <property type="molecule type" value="Genomic_DNA"/>
</dbReference>
<dbReference type="Proteomes" id="UP000193719">
    <property type="component" value="Unassembled WGS sequence"/>
</dbReference>
<comment type="caution">
    <text evidence="2">The sequence shown here is derived from an EMBL/GenBank/DDBJ whole genome shotgun (WGS) entry which is preliminary data.</text>
</comment>
<reference evidence="2 3" key="1">
    <citation type="submission" date="2016-08" db="EMBL/GenBank/DDBJ databases">
        <title>Genomes of anaerobic fungi encode conserved fungal cellulosomes for biomass hydrolysis.</title>
        <authorList>
            <consortium name="DOE Joint Genome Institute"/>
            <person name="Haitjema C.H."/>
            <person name="Gilmore S.P."/>
            <person name="Henske J.K."/>
            <person name="Solomon K.V."/>
            <person name="De Groot R."/>
            <person name="Kuo A."/>
            <person name="Mondo S.J."/>
            <person name="Salamov A.A."/>
            <person name="Labutti K."/>
            <person name="Zhao Z."/>
            <person name="Chiniquy J."/>
            <person name="Barry K."/>
            <person name="Brewer H.M."/>
            <person name="Purvine S.O."/>
            <person name="Wright A.T."/>
            <person name="Boxma B."/>
            <person name="Van Alen T."/>
            <person name="Hackstein J.H."/>
            <person name="Baker S.E."/>
            <person name="Grigoriev I.V."/>
            <person name="O'Malley M.A."/>
        </authorList>
    </citation>
    <scope>NUCLEOTIDE SEQUENCE [LARGE SCALE GENOMIC DNA]</scope>
    <source>
        <strain evidence="3">finn</strain>
    </source>
</reference>
<accession>A0A1Y1VI74</accession>
<gene>
    <name evidence="2" type="ORF">BCR36DRAFT_241814</name>
</gene>
<dbReference type="OrthoDB" id="10567922at2759"/>
<proteinExistence type="predicted"/>
<organism evidence="2 3">
    <name type="scientific">Piromyces finnis</name>
    <dbReference type="NCBI Taxonomy" id="1754191"/>
    <lineage>
        <taxon>Eukaryota</taxon>
        <taxon>Fungi</taxon>
        <taxon>Fungi incertae sedis</taxon>
        <taxon>Chytridiomycota</taxon>
        <taxon>Chytridiomycota incertae sedis</taxon>
        <taxon>Neocallimastigomycetes</taxon>
        <taxon>Neocallimastigales</taxon>
        <taxon>Neocallimastigaceae</taxon>
        <taxon>Piromyces</taxon>
    </lineage>
</organism>
<evidence type="ECO:0000313" key="2">
    <source>
        <dbReference type="EMBL" id="ORX56664.1"/>
    </source>
</evidence>
<dbReference type="AlphaFoldDB" id="A0A1Y1VI74"/>
<feature type="non-terminal residue" evidence="2">
    <location>
        <position position="64"/>
    </location>
</feature>
<feature type="non-terminal residue" evidence="2">
    <location>
        <position position="1"/>
    </location>
</feature>
<evidence type="ECO:0000313" key="3">
    <source>
        <dbReference type="Proteomes" id="UP000193719"/>
    </source>
</evidence>
<keyword evidence="3" id="KW-1185">Reference proteome</keyword>
<reference evidence="2 3" key="2">
    <citation type="submission" date="2016-08" db="EMBL/GenBank/DDBJ databases">
        <title>Pervasive Adenine N6-methylation of Active Genes in Fungi.</title>
        <authorList>
            <consortium name="DOE Joint Genome Institute"/>
            <person name="Mondo S.J."/>
            <person name="Dannebaum R.O."/>
            <person name="Kuo R.C."/>
            <person name="Labutti K."/>
            <person name="Haridas S."/>
            <person name="Kuo A."/>
            <person name="Salamov A."/>
            <person name="Ahrendt S.R."/>
            <person name="Lipzen A."/>
            <person name="Sullivan W."/>
            <person name="Andreopoulos W.B."/>
            <person name="Clum A."/>
            <person name="Lindquist E."/>
            <person name="Daum C."/>
            <person name="Ramamoorthy G.K."/>
            <person name="Gryganskyi A."/>
            <person name="Culley D."/>
            <person name="Magnuson J.K."/>
            <person name="James T.Y."/>
            <person name="O'Malley M.A."/>
            <person name="Stajich J.E."/>
            <person name="Spatafora J.W."/>
            <person name="Visel A."/>
            <person name="Grigoriev I.V."/>
        </authorList>
    </citation>
    <scope>NUCLEOTIDE SEQUENCE [LARGE SCALE GENOMIC DNA]</scope>
    <source>
        <strain evidence="3">finn</strain>
    </source>
</reference>
<sequence>KWTDTEVRKILDYLSNTENFQRYCKEKKTKTYNKLAEILTTKNSAQIKNKLSSLESSYRRIKTK</sequence>
<evidence type="ECO:0000259" key="1">
    <source>
        <dbReference type="Pfam" id="PF13837"/>
    </source>
</evidence>
<feature type="domain" description="Myb/SANT-like DNA-binding" evidence="1">
    <location>
        <begin position="1"/>
        <end position="63"/>
    </location>
</feature>
<dbReference type="InterPro" id="IPR044822">
    <property type="entry name" value="Myb_DNA-bind_4"/>
</dbReference>